<reference evidence="2 3" key="1">
    <citation type="journal article" date="2019" name="Sci. Rep.">
        <title>Sulfobacillus thermotolerans: new insights into resistance and metabolic capacities of acidophilic chemolithotrophs.</title>
        <authorList>
            <person name="Panyushkina A.E."/>
            <person name="Babenko V.V."/>
            <person name="Nikitina A.S."/>
            <person name="Selezneva O.V."/>
            <person name="Tsaplina I.A."/>
            <person name="Letarova M.A."/>
            <person name="Kostryukova E.S."/>
            <person name="Letarov A.V."/>
        </authorList>
    </citation>
    <scope>NUCLEOTIDE SEQUENCE [LARGE SCALE GENOMIC DNA]</scope>
    <source>
        <strain evidence="2 3">Kr1</strain>
    </source>
</reference>
<feature type="transmembrane region" description="Helical" evidence="1">
    <location>
        <begin position="149"/>
        <end position="170"/>
    </location>
</feature>
<sequence length="267" mass="28953">MRLADPSALVKSSVLKGVLSWVAKTLDSTLIQVSHVVFMHVVFRPFQLSSTAMQVYGVSRSLAISASAAFLMWAIIQVQWPELRVGPWMSTPVITVHRAVTQALWAITAIPVVRLLLNLNNAVVRALDTPATSMGSPSFGSLGVVTDPVAAVLIFLAVLVLMVLLGVYYGVRSVEIVVLMALIPWFALVWMAHPGSLVLQKLTKELIVAIFIQSLHALMFYFFLHVTQGAGSTVPGQLAEIGILWYMLKLPQQLRRMVGAVGPGGVA</sequence>
<keyword evidence="1" id="KW-0472">Membrane</keyword>
<proteinExistence type="predicted"/>
<feature type="transmembrane region" description="Helical" evidence="1">
    <location>
        <begin position="176"/>
        <end position="199"/>
    </location>
</feature>
<gene>
    <name evidence="2" type="ORF">BXT84_08810</name>
</gene>
<dbReference type="EMBL" id="CP019454">
    <property type="protein sequence ID" value="AUW94038.1"/>
    <property type="molecule type" value="Genomic_DNA"/>
</dbReference>
<name>A0ABN5H3E8_9FIRM</name>
<dbReference type="Proteomes" id="UP000325292">
    <property type="component" value="Chromosome"/>
</dbReference>
<protein>
    <submittedName>
        <fullName evidence="2">Uncharacterized protein</fullName>
    </submittedName>
</protein>
<evidence type="ECO:0000313" key="2">
    <source>
        <dbReference type="EMBL" id="AUW94038.1"/>
    </source>
</evidence>
<feature type="transmembrane region" description="Helical" evidence="1">
    <location>
        <begin position="96"/>
        <end position="117"/>
    </location>
</feature>
<organism evidence="2 3">
    <name type="scientific">Sulfobacillus thermotolerans</name>
    <dbReference type="NCBI Taxonomy" id="338644"/>
    <lineage>
        <taxon>Bacteria</taxon>
        <taxon>Bacillati</taxon>
        <taxon>Bacillota</taxon>
        <taxon>Clostridia</taxon>
        <taxon>Eubacteriales</taxon>
        <taxon>Clostridiales Family XVII. Incertae Sedis</taxon>
        <taxon>Sulfobacillus</taxon>
    </lineage>
</organism>
<keyword evidence="3" id="KW-1185">Reference proteome</keyword>
<feature type="transmembrane region" description="Helical" evidence="1">
    <location>
        <begin position="206"/>
        <end position="224"/>
    </location>
</feature>
<accession>A0ABN5H3E8</accession>
<keyword evidence="1" id="KW-0812">Transmembrane</keyword>
<feature type="transmembrane region" description="Helical" evidence="1">
    <location>
        <begin position="55"/>
        <end position="76"/>
    </location>
</feature>
<keyword evidence="1" id="KW-1133">Transmembrane helix</keyword>
<evidence type="ECO:0000256" key="1">
    <source>
        <dbReference type="SAM" id="Phobius"/>
    </source>
</evidence>
<evidence type="ECO:0000313" key="3">
    <source>
        <dbReference type="Proteomes" id="UP000325292"/>
    </source>
</evidence>